<evidence type="ECO:0000256" key="3">
    <source>
        <dbReference type="ARBA" id="ARBA00004496"/>
    </source>
</evidence>
<feature type="domain" description="PEP-utilising enzyme C-terminal" evidence="22">
    <location>
        <begin position="264"/>
        <end position="568"/>
    </location>
</feature>
<comment type="cofactor">
    <cofactor evidence="2 18">
        <name>Mg(2+)</name>
        <dbReference type="ChEBI" id="CHEBI:18420"/>
    </cofactor>
</comment>
<evidence type="ECO:0000313" key="24">
    <source>
        <dbReference type="EMBL" id="MFC4358629.1"/>
    </source>
</evidence>
<keyword evidence="12 18" id="KW-0479">Metal-binding</keyword>
<dbReference type="InterPro" id="IPR036618">
    <property type="entry name" value="PtsI_HPr-bd_sf"/>
</dbReference>
<feature type="region of interest" description="Disordered" evidence="20">
    <location>
        <begin position="1"/>
        <end position="58"/>
    </location>
</feature>
<dbReference type="PROSITE" id="PS00370">
    <property type="entry name" value="PEP_ENZYMES_PHOS_SITE"/>
    <property type="match status" value="1"/>
</dbReference>
<dbReference type="InterPro" id="IPR015813">
    <property type="entry name" value="Pyrv/PenolPyrv_kinase-like_dom"/>
</dbReference>
<evidence type="ECO:0000259" key="22">
    <source>
        <dbReference type="Pfam" id="PF02896"/>
    </source>
</evidence>
<dbReference type="SUPFAM" id="SSF52009">
    <property type="entry name" value="Phosphohistidine domain"/>
    <property type="match status" value="1"/>
</dbReference>
<feature type="domain" description="Phosphotransferase system enzyme I N-terminal" evidence="23">
    <location>
        <begin position="25"/>
        <end position="147"/>
    </location>
</feature>
<dbReference type="PANTHER" id="PTHR46244">
    <property type="entry name" value="PHOSPHOENOLPYRUVATE-PROTEIN PHOSPHOTRANSFERASE"/>
    <property type="match status" value="1"/>
</dbReference>
<evidence type="ECO:0000256" key="1">
    <source>
        <dbReference type="ARBA" id="ARBA00000683"/>
    </source>
</evidence>
<evidence type="ECO:0000256" key="10">
    <source>
        <dbReference type="ARBA" id="ARBA00022679"/>
    </source>
</evidence>
<dbReference type="Gene3D" id="1.10.274.10">
    <property type="entry name" value="PtsI, HPr-binding domain"/>
    <property type="match status" value="1"/>
</dbReference>
<keyword evidence="25" id="KW-1185">Reference proteome</keyword>
<comment type="caution">
    <text evidence="24">The sequence shown here is derived from an EMBL/GenBank/DDBJ whole genome shotgun (WGS) entry which is preliminary data.</text>
</comment>
<dbReference type="SUPFAM" id="SSF51621">
    <property type="entry name" value="Phosphoenolpyruvate/pyruvate domain"/>
    <property type="match status" value="1"/>
</dbReference>
<dbReference type="GO" id="GO:0005737">
    <property type="term" value="C:cytoplasm"/>
    <property type="evidence" value="ECO:0007669"/>
    <property type="project" value="UniProtKB-SubCell"/>
</dbReference>
<organism evidence="24 25">
    <name type="scientific">Halobium salinum</name>
    <dbReference type="NCBI Taxonomy" id="1364940"/>
    <lineage>
        <taxon>Archaea</taxon>
        <taxon>Methanobacteriati</taxon>
        <taxon>Methanobacteriota</taxon>
        <taxon>Stenosarchaea group</taxon>
        <taxon>Halobacteria</taxon>
        <taxon>Halobacteriales</taxon>
        <taxon>Haloferacaceae</taxon>
        <taxon>Halobium</taxon>
    </lineage>
</organism>
<evidence type="ECO:0000256" key="16">
    <source>
        <dbReference type="PIRSR" id="PIRSR000732-1"/>
    </source>
</evidence>
<feature type="coiled-coil region" evidence="19">
    <location>
        <begin position="63"/>
        <end position="94"/>
    </location>
</feature>
<comment type="subcellular location">
    <subcellularLocation>
        <location evidence="3">Cytoplasm</location>
    </subcellularLocation>
</comment>
<dbReference type="RefSeq" id="WP_267623586.1">
    <property type="nucleotide sequence ID" value="NZ_JAODIW010000008.1"/>
</dbReference>
<dbReference type="GO" id="GO:0009401">
    <property type="term" value="P:phosphoenolpyruvate-dependent sugar phosphotransferase system"/>
    <property type="evidence" value="ECO:0007669"/>
    <property type="project" value="UniProtKB-KW"/>
</dbReference>
<keyword evidence="19" id="KW-0175">Coiled coil</keyword>
<feature type="active site" description="Tele-phosphohistidine intermediate" evidence="16">
    <location>
        <position position="210"/>
    </location>
</feature>
<evidence type="ECO:0000256" key="19">
    <source>
        <dbReference type="SAM" id="Coils"/>
    </source>
</evidence>
<evidence type="ECO:0000313" key="25">
    <source>
        <dbReference type="Proteomes" id="UP001595921"/>
    </source>
</evidence>
<dbReference type="InterPro" id="IPR023151">
    <property type="entry name" value="PEP_util_CS"/>
</dbReference>
<dbReference type="InterPro" id="IPR006318">
    <property type="entry name" value="PTS_EI-like"/>
</dbReference>
<dbReference type="InterPro" id="IPR024692">
    <property type="entry name" value="PTS_EI"/>
</dbReference>
<reference evidence="24 25" key="1">
    <citation type="journal article" date="2019" name="Int. J. Syst. Evol. Microbiol.">
        <title>The Global Catalogue of Microorganisms (GCM) 10K type strain sequencing project: providing services to taxonomists for standard genome sequencing and annotation.</title>
        <authorList>
            <consortium name="The Broad Institute Genomics Platform"/>
            <consortium name="The Broad Institute Genome Sequencing Center for Infectious Disease"/>
            <person name="Wu L."/>
            <person name="Ma J."/>
        </authorList>
    </citation>
    <scope>NUCLEOTIDE SEQUENCE [LARGE SCALE GENOMIC DNA]</scope>
    <source>
        <strain evidence="24 25">CGMCC 1.12553</strain>
    </source>
</reference>
<dbReference type="InterPro" id="IPR040442">
    <property type="entry name" value="Pyrv_kinase-like_dom_sf"/>
</dbReference>
<dbReference type="SUPFAM" id="SSF47831">
    <property type="entry name" value="Enzyme I of the PEP:sugar phosphotransferase system HPr-binding (sub)domain"/>
    <property type="match status" value="1"/>
</dbReference>
<evidence type="ECO:0000256" key="13">
    <source>
        <dbReference type="ARBA" id="ARBA00022777"/>
    </source>
</evidence>
<sequence length="598" mass="62806">MADAGSGPDAESDPDSDTGERRLSGTGVTPRSGVGTVVWHRPDAALDLGDPPEPDTVDPVAERERFHEAVAAAREELEAEAERARATVGDDEADVLDAHVGFLTDPQVESGVEDATDEGLPAEFAVREAFATHIETFEGMEGRMAERADDLRDVRDRLLRHLLGVERTDLGALPEGTVLLAERLTPSDTVRLDPDRVAGLATMTGGRTAHAAIIARSLGLPAVVGVGDDLESVAAGSEVVVDGEAGVVVLNPSAETRAAAEADESAPVRHERVQTTDGKEIEVAANVGNAAEAEAAADRGADGVGLYRTEFLFLDRDSPPDEDEQYEAYVVACEAFSGGSAADGGAGDRVVVRTLDVGGDKDVPYMDLDPVENGFLGERGIRLSLGAHADLFETQLRALLRAAGRVAADPESADLAVMFPLVRSVEELDAALERVESVAADLDDEGVDYARPELGAMVETPAAALTADRLADRVDFLSVGTNDLAQYVMAASRDVDAMDDLRDPLYPAVLRALARTVEGAHAGDAWVGVCGEMAGDPQLTELLVGLGVDELSMGAVTVPDVKARVADLESAAAAETAERALAAETRREVRETLGLPEE</sequence>
<feature type="domain" description="PEP-utilising enzyme mobile" evidence="21">
    <location>
        <begin position="173"/>
        <end position="246"/>
    </location>
</feature>
<dbReference type="PIRSF" id="PIRSF000732">
    <property type="entry name" value="PTS_enzyme_I"/>
    <property type="match status" value="1"/>
</dbReference>
<evidence type="ECO:0000256" key="15">
    <source>
        <dbReference type="ARBA" id="ARBA00033235"/>
    </source>
</evidence>
<keyword evidence="11" id="KW-0598">Phosphotransferase system</keyword>
<keyword evidence="9" id="KW-0762">Sugar transport</keyword>
<dbReference type="InterPro" id="IPR008279">
    <property type="entry name" value="PEP-util_enz_mobile_dom"/>
</dbReference>
<dbReference type="PROSITE" id="PS00742">
    <property type="entry name" value="PEP_ENZYMES_2"/>
    <property type="match status" value="1"/>
</dbReference>
<dbReference type="GO" id="GO:0008965">
    <property type="term" value="F:phosphoenolpyruvate-protein phosphotransferase activity"/>
    <property type="evidence" value="ECO:0007669"/>
    <property type="project" value="UniProtKB-EC"/>
</dbReference>
<keyword evidence="7" id="KW-0813">Transport</keyword>
<feature type="binding site" evidence="18">
    <location>
        <position position="459"/>
    </location>
    <ligand>
        <name>Mg(2+)</name>
        <dbReference type="ChEBI" id="CHEBI:18420"/>
    </ligand>
</feature>
<evidence type="ECO:0000256" key="11">
    <source>
        <dbReference type="ARBA" id="ARBA00022683"/>
    </source>
</evidence>
<comment type="catalytic activity">
    <reaction evidence="1">
        <text>L-histidyl-[protein] + phosphoenolpyruvate = N(pros)-phospho-L-histidyl-[protein] + pyruvate</text>
        <dbReference type="Rhea" id="RHEA:23880"/>
        <dbReference type="Rhea" id="RHEA-COMP:9745"/>
        <dbReference type="Rhea" id="RHEA-COMP:9746"/>
        <dbReference type="ChEBI" id="CHEBI:15361"/>
        <dbReference type="ChEBI" id="CHEBI:29979"/>
        <dbReference type="ChEBI" id="CHEBI:58702"/>
        <dbReference type="ChEBI" id="CHEBI:64837"/>
        <dbReference type="EC" id="2.7.3.9"/>
    </reaction>
</comment>
<evidence type="ECO:0000256" key="5">
    <source>
        <dbReference type="ARBA" id="ARBA00012232"/>
    </source>
</evidence>
<dbReference type="Proteomes" id="UP001595921">
    <property type="component" value="Unassembled WGS sequence"/>
</dbReference>
<dbReference type="InterPro" id="IPR018274">
    <property type="entry name" value="PEP_util_AS"/>
</dbReference>
<name>A0ABD5PCL2_9EURY</name>
<evidence type="ECO:0000256" key="7">
    <source>
        <dbReference type="ARBA" id="ARBA00022448"/>
    </source>
</evidence>
<dbReference type="EC" id="2.7.3.9" evidence="5"/>
<dbReference type="AlphaFoldDB" id="A0ABD5PCL2"/>
<dbReference type="PANTHER" id="PTHR46244:SF6">
    <property type="entry name" value="PHOSPHOENOLPYRUVATE-PROTEIN PHOSPHOTRANSFERASE"/>
    <property type="match status" value="1"/>
</dbReference>
<feature type="binding site" evidence="18">
    <location>
        <position position="483"/>
    </location>
    <ligand>
        <name>Mg(2+)</name>
        <dbReference type="ChEBI" id="CHEBI:18420"/>
    </ligand>
</feature>
<gene>
    <name evidence="24" type="primary">ptsP</name>
    <name evidence="24" type="ORF">ACFO0N_11825</name>
</gene>
<dbReference type="InterPro" id="IPR050499">
    <property type="entry name" value="PEP-utilizing_PTS_enzyme"/>
</dbReference>
<evidence type="ECO:0000256" key="8">
    <source>
        <dbReference type="ARBA" id="ARBA00022490"/>
    </source>
</evidence>
<feature type="binding site" evidence="17">
    <location>
        <position position="353"/>
    </location>
    <ligand>
        <name>phosphoenolpyruvate</name>
        <dbReference type="ChEBI" id="CHEBI:58702"/>
    </ligand>
</feature>
<evidence type="ECO:0000256" key="9">
    <source>
        <dbReference type="ARBA" id="ARBA00022597"/>
    </source>
</evidence>
<feature type="binding site" evidence="17">
    <location>
        <begin position="482"/>
        <end position="483"/>
    </location>
    <ligand>
        <name>phosphoenolpyruvate</name>
        <dbReference type="ChEBI" id="CHEBI:58702"/>
    </ligand>
</feature>
<dbReference type="GO" id="GO:0016301">
    <property type="term" value="F:kinase activity"/>
    <property type="evidence" value="ECO:0007669"/>
    <property type="project" value="UniProtKB-KW"/>
</dbReference>
<comment type="similarity">
    <text evidence="4">Belongs to the PEP-utilizing enzyme family.</text>
</comment>
<dbReference type="Gene3D" id="3.50.30.10">
    <property type="entry name" value="Phosphohistidine domain"/>
    <property type="match status" value="1"/>
</dbReference>
<keyword evidence="10 24" id="KW-0808">Transferase</keyword>
<evidence type="ECO:0000256" key="20">
    <source>
        <dbReference type="SAM" id="MobiDB-lite"/>
    </source>
</evidence>
<dbReference type="Pfam" id="PF05524">
    <property type="entry name" value="PEP-utilisers_N"/>
    <property type="match status" value="1"/>
</dbReference>
<evidence type="ECO:0000256" key="18">
    <source>
        <dbReference type="PIRSR" id="PIRSR000732-3"/>
    </source>
</evidence>
<dbReference type="Gene3D" id="3.20.20.60">
    <property type="entry name" value="Phosphoenolpyruvate-binding domains"/>
    <property type="match status" value="1"/>
</dbReference>
<keyword evidence="14 18" id="KW-0460">Magnesium</keyword>
<dbReference type="Pfam" id="PF00391">
    <property type="entry name" value="PEP-utilizers"/>
    <property type="match status" value="1"/>
</dbReference>
<dbReference type="PRINTS" id="PR01736">
    <property type="entry name" value="PHPHTRNFRASE"/>
</dbReference>
<evidence type="ECO:0000256" key="14">
    <source>
        <dbReference type="ARBA" id="ARBA00022842"/>
    </source>
</evidence>
<dbReference type="InterPro" id="IPR036637">
    <property type="entry name" value="Phosphohistidine_dom_sf"/>
</dbReference>
<evidence type="ECO:0000259" key="21">
    <source>
        <dbReference type="Pfam" id="PF00391"/>
    </source>
</evidence>
<evidence type="ECO:0000256" key="2">
    <source>
        <dbReference type="ARBA" id="ARBA00001946"/>
    </source>
</evidence>
<proteinExistence type="inferred from homology"/>
<evidence type="ECO:0000256" key="17">
    <source>
        <dbReference type="PIRSR" id="PIRSR000732-2"/>
    </source>
</evidence>
<evidence type="ECO:0000256" key="4">
    <source>
        <dbReference type="ARBA" id="ARBA00007837"/>
    </source>
</evidence>
<protein>
    <recommendedName>
        <fullName evidence="6">Phosphoenolpyruvate-protein phosphotransferase</fullName>
        <ecNumber evidence="5">2.7.3.9</ecNumber>
    </recommendedName>
    <alternativeName>
        <fullName evidence="15">Phosphotransferase system, enzyme I</fullName>
    </alternativeName>
</protein>
<dbReference type="InterPro" id="IPR008731">
    <property type="entry name" value="PTS_EIN"/>
</dbReference>
<evidence type="ECO:0000259" key="23">
    <source>
        <dbReference type="Pfam" id="PF05524"/>
    </source>
</evidence>
<dbReference type="Pfam" id="PF02896">
    <property type="entry name" value="PEP-utilizers_C"/>
    <property type="match status" value="1"/>
</dbReference>
<dbReference type="EMBL" id="JBHSDS010000006">
    <property type="protein sequence ID" value="MFC4358629.1"/>
    <property type="molecule type" value="Genomic_DNA"/>
</dbReference>
<keyword evidence="8" id="KW-0963">Cytoplasm</keyword>
<dbReference type="NCBIfam" id="TIGR01417">
    <property type="entry name" value="PTS_I_fam"/>
    <property type="match status" value="1"/>
</dbReference>
<dbReference type="InterPro" id="IPR000121">
    <property type="entry name" value="PEP_util_C"/>
</dbReference>
<keyword evidence="13" id="KW-0418">Kinase</keyword>
<evidence type="ECO:0000256" key="6">
    <source>
        <dbReference type="ARBA" id="ARBA00016544"/>
    </source>
</evidence>
<dbReference type="GO" id="GO:0046872">
    <property type="term" value="F:metal ion binding"/>
    <property type="evidence" value="ECO:0007669"/>
    <property type="project" value="UniProtKB-KW"/>
</dbReference>
<feature type="binding site" evidence="17">
    <location>
        <position position="493"/>
    </location>
    <ligand>
        <name>phosphoenolpyruvate</name>
        <dbReference type="ChEBI" id="CHEBI:58702"/>
    </ligand>
</feature>
<feature type="binding site" evidence="17">
    <location>
        <position position="308"/>
    </location>
    <ligand>
        <name>phosphoenolpyruvate</name>
        <dbReference type="ChEBI" id="CHEBI:58702"/>
    </ligand>
</feature>
<evidence type="ECO:0000256" key="12">
    <source>
        <dbReference type="ARBA" id="ARBA00022723"/>
    </source>
</evidence>
<accession>A0ABD5PCL2</accession>
<feature type="active site" description="Proton donor" evidence="16">
    <location>
        <position position="530"/>
    </location>
</feature>